<dbReference type="STRING" id="293826.Amet_2675"/>
<dbReference type="NCBIfam" id="NF047356">
    <property type="entry name" value="RNA_bind_RnpM"/>
    <property type="match status" value="1"/>
</dbReference>
<sequence>MKTKKIPLRKCLGCNEMKSKKELVRVVKNQDNDVKIDIKGKEPGRGAYVCDDKECFAKLKKTKGLNRAFRCDVSEEIYEGLVKEIESRGRKN</sequence>
<dbReference type="InterPro" id="IPR035931">
    <property type="entry name" value="YlxR-like_sf"/>
</dbReference>
<keyword evidence="3" id="KW-1185">Reference proteome</keyword>
<proteinExistence type="predicted"/>
<feature type="domain" description="YlxR" evidence="1">
    <location>
        <begin position="9"/>
        <end position="81"/>
    </location>
</feature>
<dbReference type="SUPFAM" id="SSF64376">
    <property type="entry name" value="YlxR-like"/>
    <property type="match status" value="1"/>
</dbReference>
<dbReference type="Pfam" id="PF04296">
    <property type="entry name" value="YlxR"/>
    <property type="match status" value="1"/>
</dbReference>
<dbReference type="InterPro" id="IPR037465">
    <property type="entry name" value="YlxR"/>
</dbReference>
<dbReference type="Proteomes" id="UP000001572">
    <property type="component" value="Chromosome"/>
</dbReference>
<dbReference type="CDD" id="cd00279">
    <property type="entry name" value="YlxR"/>
    <property type="match status" value="1"/>
</dbReference>
<dbReference type="Gene3D" id="3.30.1230.10">
    <property type="entry name" value="YlxR-like"/>
    <property type="match status" value="1"/>
</dbReference>
<accession>A6TRK9</accession>
<gene>
    <name evidence="2" type="ordered locus">Amet_2675</name>
</gene>
<dbReference type="eggNOG" id="COG2740">
    <property type="taxonomic scope" value="Bacteria"/>
</dbReference>
<reference evidence="3" key="1">
    <citation type="journal article" date="2016" name="Genome Announc.">
        <title>Complete genome sequence of Alkaliphilus metalliredigens strain QYMF, an alkaliphilic and metal-reducing bacterium isolated from borax-contaminated leachate ponds.</title>
        <authorList>
            <person name="Hwang C."/>
            <person name="Copeland A."/>
            <person name="Lucas S."/>
            <person name="Lapidus A."/>
            <person name="Barry K."/>
            <person name="Detter J.C."/>
            <person name="Glavina Del Rio T."/>
            <person name="Hammon N."/>
            <person name="Israni S."/>
            <person name="Dalin E."/>
            <person name="Tice H."/>
            <person name="Pitluck S."/>
            <person name="Chertkov O."/>
            <person name="Brettin T."/>
            <person name="Bruce D."/>
            <person name="Han C."/>
            <person name="Schmutz J."/>
            <person name="Larimer F."/>
            <person name="Land M.L."/>
            <person name="Hauser L."/>
            <person name="Kyrpides N."/>
            <person name="Mikhailova N."/>
            <person name="Ye Q."/>
            <person name="Zhou J."/>
            <person name="Richardson P."/>
            <person name="Fields M.W."/>
        </authorList>
    </citation>
    <scope>NUCLEOTIDE SEQUENCE [LARGE SCALE GENOMIC DNA]</scope>
    <source>
        <strain evidence="3">QYMF</strain>
    </source>
</reference>
<dbReference type="EMBL" id="CP000724">
    <property type="protein sequence ID" value="ABR48827.1"/>
    <property type="molecule type" value="Genomic_DNA"/>
</dbReference>
<dbReference type="OrthoDB" id="9813251at2"/>
<dbReference type="KEGG" id="amt:Amet_2675"/>
<dbReference type="RefSeq" id="WP_012063800.1">
    <property type="nucleotide sequence ID" value="NC_009633.1"/>
</dbReference>
<dbReference type="HOGENOM" id="CLU_147970_2_1_9"/>
<dbReference type="PANTHER" id="PTHR34215">
    <property type="entry name" value="BLL0784 PROTEIN"/>
    <property type="match status" value="1"/>
</dbReference>
<dbReference type="InterPro" id="IPR007393">
    <property type="entry name" value="YlxR_dom"/>
</dbReference>
<name>A6TRK9_ALKMQ</name>
<protein>
    <recommendedName>
        <fullName evidence="1">YlxR domain-containing protein</fullName>
    </recommendedName>
</protein>
<evidence type="ECO:0000259" key="1">
    <source>
        <dbReference type="Pfam" id="PF04296"/>
    </source>
</evidence>
<dbReference type="PANTHER" id="PTHR34215:SF1">
    <property type="entry name" value="YLXR DOMAIN-CONTAINING PROTEIN"/>
    <property type="match status" value="1"/>
</dbReference>
<dbReference type="AlphaFoldDB" id="A6TRK9"/>
<organism evidence="2 3">
    <name type="scientific">Alkaliphilus metalliredigens (strain QYMF)</name>
    <dbReference type="NCBI Taxonomy" id="293826"/>
    <lineage>
        <taxon>Bacteria</taxon>
        <taxon>Bacillati</taxon>
        <taxon>Bacillota</taxon>
        <taxon>Clostridia</taxon>
        <taxon>Peptostreptococcales</taxon>
        <taxon>Natronincolaceae</taxon>
        <taxon>Alkaliphilus</taxon>
    </lineage>
</organism>
<evidence type="ECO:0000313" key="3">
    <source>
        <dbReference type="Proteomes" id="UP000001572"/>
    </source>
</evidence>
<evidence type="ECO:0000313" key="2">
    <source>
        <dbReference type="EMBL" id="ABR48827.1"/>
    </source>
</evidence>